<protein>
    <submittedName>
        <fullName evidence="2">Uncharacterized protein</fullName>
    </submittedName>
</protein>
<organism evidence="2 3">
    <name type="scientific">Dioscorea zingiberensis</name>
    <dbReference type="NCBI Taxonomy" id="325984"/>
    <lineage>
        <taxon>Eukaryota</taxon>
        <taxon>Viridiplantae</taxon>
        <taxon>Streptophyta</taxon>
        <taxon>Embryophyta</taxon>
        <taxon>Tracheophyta</taxon>
        <taxon>Spermatophyta</taxon>
        <taxon>Magnoliopsida</taxon>
        <taxon>Liliopsida</taxon>
        <taxon>Dioscoreales</taxon>
        <taxon>Dioscoreaceae</taxon>
        <taxon>Dioscorea</taxon>
    </lineage>
</organism>
<keyword evidence="3" id="KW-1185">Reference proteome</keyword>
<reference evidence="2" key="1">
    <citation type="submission" date="2021-03" db="EMBL/GenBank/DDBJ databases">
        <authorList>
            <person name="Li Z."/>
            <person name="Yang C."/>
        </authorList>
    </citation>
    <scope>NUCLEOTIDE SEQUENCE</scope>
    <source>
        <strain evidence="2">Dzin_1.0</strain>
        <tissue evidence="2">Leaf</tissue>
    </source>
</reference>
<feature type="region of interest" description="Disordered" evidence="1">
    <location>
        <begin position="1"/>
        <end position="46"/>
    </location>
</feature>
<name>A0A9D5HQ68_9LILI</name>
<dbReference type="EMBL" id="JAGGNH010000001">
    <property type="protein sequence ID" value="KAJ0984813.1"/>
    <property type="molecule type" value="Genomic_DNA"/>
</dbReference>
<accession>A0A9D5HQ68</accession>
<evidence type="ECO:0000313" key="2">
    <source>
        <dbReference type="EMBL" id="KAJ0984813.1"/>
    </source>
</evidence>
<dbReference type="AlphaFoldDB" id="A0A9D5HQ68"/>
<feature type="region of interest" description="Disordered" evidence="1">
    <location>
        <begin position="57"/>
        <end position="76"/>
    </location>
</feature>
<evidence type="ECO:0000313" key="3">
    <source>
        <dbReference type="Proteomes" id="UP001085076"/>
    </source>
</evidence>
<proteinExistence type="predicted"/>
<comment type="caution">
    <text evidence="2">The sequence shown here is derived from an EMBL/GenBank/DDBJ whole genome shotgun (WGS) entry which is preliminary data.</text>
</comment>
<gene>
    <name evidence="2" type="ORF">J5N97_003169</name>
</gene>
<sequence>MRKMENTPAIDPNLRFQRRPQKSRNEVEKYDTLNPGKAESSPCVGNHLGVEPLGVLREGTARRRGQGPKPSRGPLLRRMTSGKLLSYPDRCSVSVAHELLLQARHRYFILGCQEL</sequence>
<dbReference type="Proteomes" id="UP001085076">
    <property type="component" value="Miscellaneous, Linkage group lg01"/>
</dbReference>
<reference evidence="2" key="2">
    <citation type="journal article" date="2022" name="Hortic Res">
        <title>The genome of Dioscorea zingiberensis sheds light on the biosynthesis, origin and evolution of the medicinally important diosgenin saponins.</title>
        <authorList>
            <person name="Li Y."/>
            <person name="Tan C."/>
            <person name="Li Z."/>
            <person name="Guo J."/>
            <person name="Li S."/>
            <person name="Chen X."/>
            <person name="Wang C."/>
            <person name="Dai X."/>
            <person name="Yang H."/>
            <person name="Song W."/>
            <person name="Hou L."/>
            <person name="Xu J."/>
            <person name="Tong Z."/>
            <person name="Xu A."/>
            <person name="Yuan X."/>
            <person name="Wang W."/>
            <person name="Yang Q."/>
            <person name="Chen L."/>
            <person name="Sun Z."/>
            <person name="Wang K."/>
            <person name="Pan B."/>
            <person name="Chen J."/>
            <person name="Bao Y."/>
            <person name="Liu F."/>
            <person name="Qi X."/>
            <person name="Gang D.R."/>
            <person name="Wen J."/>
            <person name="Li J."/>
        </authorList>
    </citation>
    <scope>NUCLEOTIDE SEQUENCE</scope>
    <source>
        <strain evidence="2">Dzin_1.0</strain>
    </source>
</reference>
<evidence type="ECO:0000256" key="1">
    <source>
        <dbReference type="SAM" id="MobiDB-lite"/>
    </source>
</evidence>